<evidence type="ECO:0000313" key="3">
    <source>
        <dbReference type="Proteomes" id="UP000259864"/>
    </source>
</evidence>
<dbReference type="GO" id="GO:0005737">
    <property type="term" value="C:cytoplasm"/>
    <property type="evidence" value="ECO:0007669"/>
    <property type="project" value="InterPro"/>
</dbReference>
<dbReference type="AlphaFoldDB" id="A0A3B0PIE3"/>
<dbReference type="EC" id="6.1.1.19" evidence="2"/>
<dbReference type="Gene3D" id="3.30.1360.70">
    <property type="entry name" value="Arginyl tRNA synthetase N-terminal domain"/>
    <property type="match status" value="1"/>
</dbReference>
<evidence type="ECO:0000259" key="1">
    <source>
        <dbReference type="SMART" id="SM01016"/>
    </source>
</evidence>
<accession>A0A3B0PIE3</accession>
<dbReference type="Pfam" id="PF03485">
    <property type="entry name" value="Arg_tRNA_synt_N"/>
    <property type="match status" value="1"/>
</dbReference>
<feature type="domain" description="Arginyl tRNA synthetase N-terminal" evidence="1">
    <location>
        <begin position="2"/>
        <end position="84"/>
    </location>
</feature>
<organism evidence="2 3">
    <name type="scientific">Metamycoplasma alkalescens</name>
    <dbReference type="NCBI Taxonomy" id="45363"/>
    <lineage>
        <taxon>Bacteria</taxon>
        <taxon>Bacillati</taxon>
        <taxon>Mycoplasmatota</taxon>
        <taxon>Mycoplasmoidales</taxon>
        <taxon>Metamycoplasmataceae</taxon>
        <taxon>Metamycoplasma</taxon>
    </lineage>
</organism>
<keyword evidence="2" id="KW-0030">Aminoacyl-tRNA synthetase</keyword>
<dbReference type="GO" id="GO:0006420">
    <property type="term" value="P:arginyl-tRNA aminoacylation"/>
    <property type="evidence" value="ECO:0007669"/>
    <property type="project" value="InterPro"/>
</dbReference>
<dbReference type="GO" id="GO:0004814">
    <property type="term" value="F:arginine-tRNA ligase activity"/>
    <property type="evidence" value="ECO:0007669"/>
    <property type="project" value="UniProtKB-EC"/>
</dbReference>
<name>A0A3B0PIE3_9BACT</name>
<dbReference type="Proteomes" id="UP000259864">
    <property type="component" value="Chromosome 1"/>
</dbReference>
<keyword evidence="2" id="KW-0436">Ligase</keyword>
<gene>
    <name evidence="2" type="primary">argS_1</name>
    <name evidence="2" type="ORF">NCTC10135_00030</name>
</gene>
<dbReference type="GO" id="GO:0005524">
    <property type="term" value="F:ATP binding"/>
    <property type="evidence" value="ECO:0007669"/>
    <property type="project" value="InterPro"/>
</dbReference>
<feature type="non-terminal residue" evidence="2">
    <location>
        <position position="85"/>
    </location>
</feature>
<evidence type="ECO:0000313" key="2">
    <source>
        <dbReference type="EMBL" id="SYV89543.1"/>
    </source>
</evidence>
<dbReference type="InterPro" id="IPR005148">
    <property type="entry name" value="Arg-tRNA-synth_N"/>
</dbReference>
<dbReference type="SUPFAM" id="SSF55190">
    <property type="entry name" value="Arginyl-tRNA synthetase (ArgRS), N-terminal 'additional' domain"/>
    <property type="match status" value="1"/>
</dbReference>
<protein>
    <submittedName>
        <fullName evidence="2">Arginyl-tRNA synthetase</fullName>
        <ecNumber evidence="2">6.1.1.19</ecNumber>
    </submittedName>
</protein>
<sequence>MKMAKDIIINSIQESLDKLKIKKEIVLTEAKNYGDYSTNIALTLQKDLGKKAIEIAQDIVKNIDLNKYNQISEIKIAEPGFINFW</sequence>
<dbReference type="InterPro" id="IPR036695">
    <property type="entry name" value="Arg-tRNA-synth_N_sf"/>
</dbReference>
<dbReference type="KEGG" id="mala:NCTC10135_00030"/>
<reference evidence="3" key="1">
    <citation type="submission" date="2018-06" db="EMBL/GenBank/DDBJ databases">
        <authorList>
            <consortium name="Pathogen Informatics"/>
        </authorList>
    </citation>
    <scope>NUCLEOTIDE SEQUENCE [LARGE SCALE GENOMIC DNA]</scope>
    <source>
        <strain evidence="3">NCTC10135</strain>
    </source>
</reference>
<dbReference type="EMBL" id="LS991949">
    <property type="protein sequence ID" value="SYV89543.1"/>
    <property type="molecule type" value="Genomic_DNA"/>
</dbReference>
<dbReference type="SMART" id="SM01016">
    <property type="entry name" value="Arg_tRNA_synt_N"/>
    <property type="match status" value="1"/>
</dbReference>
<proteinExistence type="predicted"/>